<reference evidence="1 2" key="1">
    <citation type="submission" date="2020-11" db="EMBL/GenBank/DDBJ databases">
        <title>Pseudomonas fulva producing VIM-24.</title>
        <authorList>
            <person name="Liu S."/>
        </authorList>
    </citation>
    <scope>NUCLEOTIDE SEQUENCE [LARGE SCALE GENOMIC DNA]</scope>
    <source>
        <strain evidence="1 2">ZDHY414</strain>
        <plasmid evidence="1 2">pVIM-24-ZDHY414</plasmid>
    </source>
</reference>
<proteinExistence type="predicted"/>
<name>A0A7S9LMG4_9PSED</name>
<geneLocation type="plasmid" evidence="1 2">
    <name>pVIM-24-ZDHY414</name>
</geneLocation>
<keyword evidence="1" id="KW-0614">Plasmid</keyword>
<dbReference type="Proteomes" id="UP000594430">
    <property type="component" value="Plasmid pVIM-24-ZDHY414"/>
</dbReference>
<accession>A0A7S9LMG4</accession>
<dbReference type="RefSeq" id="WP_139813945.1">
    <property type="nucleotide sequence ID" value="NZ_CP064945.1"/>
</dbReference>
<dbReference type="AlphaFoldDB" id="A0A7S9LMG4"/>
<organism evidence="1 2">
    <name type="scientific">Pseudomonas fulva</name>
    <dbReference type="NCBI Taxonomy" id="47880"/>
    <lineage>
        <taxon>Bacteria</taxon>
        <taxon>Pseudomonadati</taxon>
        <taxon>Pseudomonadota</taxon>
        <taxon>Gammaproteobacteria</taxon>
        <taxon>Pseudomonadales</taxon>
        <taxon>Pseudomonadaceae</taxon>
        <taxon>Pseudomonas</taxon>
    </lineage>
</organism>
<evidence type="ECO:0000313" key="1">
    <source>
        <dbReference type="EMBL" id="QPH51842.1"/>
    </source>
</evidence>
<dbReference type="EMBL" id="CP064948">
    <property type="protein sequence ID" value="QPH51842.1"/>
    <property type="molecule type" value="Genomic_DNA"/>
</dbReference>
<sequence length="130" mass="13625">MTSEGLIAGEWHVRSPGEAGCSTPPKEIGGGSPPNNLVYLADGNETAAHTLRLALNLNQPQAPAMGLQLLLQASHSLSLRVTGKRLPPQISAAITSRLGNASATVGQVNISVVRTDWATGDGYNLQVRFE</sequence>
<protein>
    <submittedName>
        <fullName evidence="1">Uncharacterized protein</fullName>
    </submittedName>
</protein>
<evidence type="ECO:0000313" key="2">
    <source>
        <dbReference type="Proteomes" id="UP000594430"/>
    </source>
</evidence>
<gene>
    <name evidence="1" type="ORF">IZU98_26650</name>
</gene>